<keyword evidence="14" id="KW-1185">Reference proteome</keyword>
<dbReference type="CDD" id="cd07808">
    <property type="entry name" value="ASKHA_NBD_FGGY_EcXK-like"/>
    <property type="match status" value="1"/>
</dbReference>
<keyword evidence="3 8" id="KW-0808">Transferase</keyword>
<dbReference type="InterPro" id="IPR043129">
    <property type="entry name" value="ATPase_NBD"/>
</dbReference>
<sequence length="491" mass="53209">MTTYLGIDIGTSAVKVLLVDSHGDVLDSHSESYGIDSPQPLWNEQNPDVWWQATVNSLKALQAVNESAWRQVAAIGLSGQMHGAVCLDDQGQPLRPAILWNDGRAFQESATLNRLCPNIGHTAGVPAMPGFTAPKLLWLHEHEPDVFRRIHKVILPKDYVRLKLTGTYCTDVSDAAGTVWLDEAKRDWDDDILQACHLTRVQMPTLIEGNGNSGTLLEDIANQLGLSTQVCVAGGAGDASAGGIGIGAINEGDAFLSLGTSGQIFVAKEQHLANPDAYIHAFAHALPNRWCHMACLLNGASPLQWFSTITSTPIATLLEEAESQHNIHDSVYFLPYLTGERTPHNNPFATGSFEGITGQTQRSDMTQAILEGIAFSFRDCLLALNSRHLSLTALGAIGGGAKSAFWLQILADVLNVPIHKYQGAETGPAMGAARLAILSHTQQDIESVCTPPPVEAIFLPDPDRHNIYVKKHVHFDRLYQALSPTYGHTSK</sequence>
<dbReference type="GO" id="GO:0005524">
    <property type="term" value="F:ATP binding"/>
    <property type="evidence" value="ECO:0007669"/>
    <property type="project" value="UniProtKB-UniRule"/>
</dbReference>
<dbReference type="InterPro" id="IPR018484">
    <property type="entry name" value="FGGY_N"/>
</dbReference>
<evidence type="ECO:0000256" key="6">
    <source>
        <dbReference type="ARBA" id="ARBA00022840"/>
    </source>
</evidence>
<evidence type="ECO:0000313" key="13">
    <source>
        <dbReference type="EMBL" id="OEE61796.1"/>
    </source>
</evidence>
<reference evidence="13 14" key="1">
    <citation type="journal article" date="2012" name="Science">
        <title>Ecological populations of bacteria act as socially cohesive units of antibiotic production and resistance.</title>
        <authorList>
            <person name="Cordero O.X."/>
            <person name="Wildschutte H."/>
            <person name="Kirkup B."/>
            <person name="Proehl S."/>
            <person name="Ngo L."/>
            <person name="Hussain F."/>
            <person name="Le Roux F."/>
            <person name="Mincer T."/>
            <person name="Polz M.F."/>
        </authorList>
    </citation>
    <scope>NUCLEOTIDE SEQUENCE [LARGE SCALE GENOMIC DNA]</scope>
    <source>
        <strain evidence="13 14">FF-454</strain>
    </source>
</reference>
<dbReference type="InterPro" id="IPR018485">
    <property type="entry name" value="FGGY_C"/>
</dbReference>
<dbReference type="PROSITE" id="PS00445">
    <property type="entry name" value="FGGY_KINASES_2"/>
    <property type="match status" value="1"/>
</dbReference>
<accession>A0A1E5C8J1</accession>
<evidence type="ECO:0000256" key="10">
    <source>
        <dbReference type="RuleBase" id="RU364073"/>
    </source>
</evidence>
<evidence type="ECO:0000256" key="5">
    <source>
        <dbReference type="ARBA" id="ARBA00022777"/>
    </source>
</evidence>
<feature type="domain" description="Carbohydrate kinase FGGY N-terminal" evidence="11">
    <location>
        <begin position="4"/>
        <end position="245"/>
    </location>
</feature>
<dbReference type="PANTHER" id="PTHR43095:SF6">
    <property type="entry name" value="XYLULOSE KINASE"/>
    <property type="match status" value="1"/>
</dbReference>
<evidence type="ECO:0000259" key="11">
    <source>
        <dbReference type="Pfam" id="PF00370"/>
    </source>
</evidence>
<dbReference type="PROSITE" id="PS00933">
    <property type="entry name" value="FGGY_KINASES_1"/>
    <property type="match status" value="1"/>
</dbReference>
<feature type="binding site" evidence="8">
    <location>
        <begin position="81"/>
        <end position="82"/>
    </location>
    <ligand>
        <name>substrate</name>
    </ligand>
</feature>
<name>A0A1E5C8J1_9GAMM</name>
<dbReference type="Proteomes" id="UP000095039">
    <property type="component" value="Unassembled WGS sequence"/>
</dbReference>
<evidence type="ECO:0000259" key="12">
    <source>
        <dbReference type="Pfam" id="PF02782"/>
    </source>
</evidence>
<dbReference type="InterPro" id="IPR006000">
    <property type="entry name" value="Xylulokinase"/>
</dbReference>
<comment type="caution">
    <text evidence="13">The sequence shown here is derived from an EMBL/GenBank/DDBJ whole genome shotgun (WGS) entry which is preliminary data.</text>
</comment>
<dbReference type="InterPro" id="IPR000577">
    <property type="entry name" value="Carb_kinase_FGGY"/>
</dbReference>
<evidence type="ECO:0000256" key="1">
    <source>
        <dbReference type="ARBA" id="ARBA00009156"/>
    </source>
</evidence>
<keyword evidence="4 8" id="KW-0547">Nucleotide-binding</keyword>
<feature type="active site" description="Proton acceptor" evidence="8">
    <location>
        <position position="238"/>
    </location>
</feature>
<dbReference type="Pfam" id="PF00370">
    <property type="entry name" value="FGGY_N"/>
    <property type="match status" value="1"/>
</dbReference>
<dbReference type="HAMAP" id="MF_02220">
    <property type="entry name" value="XylB"/>
    <property type="match status" value="1"/>
</dbReference>
<comment type="function">
    <text evidence="8">Catalyzes the phosphorylation of D-xylulose to D-xylulose 5-phosphate.</text>
</comment>
<dbReference type="RefSeq" id="WP_016960400.1">
    <property type="nucleotide sequence ID" value="NZ_AJWN02000043.1"/>
</dbReference>
<dbReference type="InterPro" id="IPR050406">
    <property type="entry name" value="FGGY_Carb_Kinase"/>
</dbReference>
<dbReference type="NCBIfam" id="TIGR01312">
    <property type="entry name" value="XylB"/>
    <property type="match status" value="1"/>
</dbReference>
<dbReference type="GO" id="GO:0004856">
    <property type="term" value="F:D-xylulokinase activity"/>
    <property type="evidence" value="ECO:0007669"/>
    <property type="project" value="UniProtKB-UniRule"/>
</dbReference>
<dbReference type="Pfam" id="PF02782">
    <property type="entry name" value="FGGY_C"/>
    <property type="match status" value="1"/>
</dbReference>
<keyword evidence="7 8" id="KW-0119">Carbohydrate metabolism</keyword>
<organism evidence="13 14">
    <name type="scientific">Enterovibrio norvegicus FF-454</name>
    <dbReference type="NCBI Taxonomy" id="1185651"/>
    <lineage>
        <taxon>Bacteria</taxon>
        <taxon>Pseudomonadati</taxon>
        <taxon>Pseudomonadota</taxon>
        <taxon>Gammaproteobacteria</taxon>
        <taxon>Vibrionales</taxon>
        <taxon>Vibrionaceae</taxon>
        <taxon>Enterovibrio</taxon>
    </lineage>
</organism>
<evidence type="ECO:0000256" key="7">
    <source>
        <dbReference type="ARBA" id="ARBA00023277"/>
    </source>
</evidence>
<protein>
    <recommendedName>
        <fullName evidence="8 10">Xylulose kinase</fullName>
        <shortName evidence="8 10">Xylulokinase</shortName>
        <ecNumber evidence="8 10">2.7.1.17</ecNumber>
    </recommendedName>
</protein>
<dbReference type="GO" id="GO:0005998">
    <property type="term" value="P:xylulose catabolic process"/>
    <property type="evidence" value="ECO:0007669"/>
    <property type="project" value="UniProtKB-UniRule"/>
</dbReference>
<dbReference type="GO" id="GO:0042732">
    <property type="term" value="P:D-xylose metabolic process"/>
    <property type="evidence" value="ECO:0007669"/>
    <property type="project" value="UniProtKB-KW"/>
</dbReference>
<evidence type="ECO:0000313" key="14">
    <source>
        <dbReference type="Proteomes" id="UP000095039"/>
    </source>
</evidence>
<evidence type="ECO:0000256" key="8">
    <source>
        <dbReference type="HAMAP-Rule" id="MF_02220"/>
    </source>
</evidence>
<feature type="domain" description="Carbohydrate kinase FGGY C-terminal" evidence="12">
    <location>
        <begin position="255"/>
        <end position="438"/>
    </location>
</feature>
<evidence type="ECO:0000256" key="4">
    <source>
        <dbReference type="ARBA" id="ARBA00022741"/>
    </source>
</evidence>
<evidence type="ECO:0000256" key="9">
    <source>
        <dbReference type="RuleBase" id="RU003733"/>
    </source>
</evidence>
<feature type="site" description="Important for activity" evidence="8">
    <location>
        <position position="8"/>
    </location>
</feature>
<keyword evidence="6 8" id="KW-0067">ATP-binding</keyword>
<dbReference type="PANTHER" id="PTHR43095">
    <property type="entry name" value="SUGAR KINASE"/>
    <property type="match status" value="1"/>
</dbReference>
<comment type="catalytic activity">
    <reaction evidence="8 10">
        <text>D-xylulose + ATP = D-xylulose 5-phosphate + ADP + H(+)</text>
        <dbReference type="Rhea" id="RHEA:10964"/>
        <dbReference type="ChEBI" id="CHEBI:15378"/>
        <dbReference type="ChEBI" id="CHEBI:17140"/>
        <dbReference type="ChEBI" id="CHEBI:30616"/>
        <dbReference type="ChEBI" id="CHEBI:57737"/>
        <dbReference type="ChEBI" id="CHEBI:456216"/>
        <dbReference type="EC" id="2.7.1.17"/>
    </reaction>
</comment>
<dbReference type="PIRSF" id="PIRSF000538">
    <property type="entry name" value="GlpK"/>
    <property type="match status" value="1"/>
</dbReference>
<proteinExistence type="inferred from homology"/>
<keyword evidence="5 8" id="KW-0418">Kinase</keyword>
<dbReference type="SUPFAM" id="SSF53067">
    <property type="entry name" value="Actin-like ATPase domain"/>
    <property type="match status" value="2"/>
</dbReference>
<keyword evidence="2 8" id="KW-0859">Xylose metabolism</keyword>
<evidence type="ECO:0000256" key="3">
    <source>
        <dbReference type="ARBA" id="ARBA00022679"/>
    </source>
</evidence>
<dbReference type="InterPro" id="IPR018483">
    <property type="entry name" value="Carb_kinase_FGGY_CS"/>
</dbReference>
<comment type="similarity">
    <text evidence="1 8 9">Belongs to the FGGY kinase family.</text>
</comment>
<dbReference type="Gene3D" id="3.30.420.40">
    <property type="match status" value="2"/>
</dbReference>
<evidence type="ECO:0000256" key="2">
    <source>
        <dbReference type="ARBA" id="ARBA00022629"/>
    </source>
</evidence>
<dbReference type="EMBL" id="AJWN02000043">
    <property type="protein sequence ID" value="OEE61796.1"/>
    <property type="molecule type" value="Genomic_DNA"/>
</dbReference>
<dbReference type="EC" id="2.7.1.17" evidence="8 10"/>
<dbReference type="AlphaFoldDB" id="A0A1E5C8J1"/>
<gene>
    <name evidence="8 10" type="primary">xylB</name>
    <name evidence="13" type="ORF">A1OK_08540</name>
</gene>